<comment type="caution">
    <text evidence="3">The sequence shown here is derived from an EMBL/GenBank/DDBJ whole genome shotgun (WGS) entry which is preliminary data.</text>
</comment>
<gene>
    <name evidence="3" type="ORF">P43SY_009082</name>
</gene>
<keyword evidence="2" id="KW-0472">Membrane</keyword>
<evidence type="ECO:0000313" key="4">
    <source>
        <dbReference type="Proteomes" id="UP001209570"/>
    </source>
</evidence>
<evidence type="ECO:0000313" key="3">
    <source>
        <dbReference type="EMBL" id="KAJ0407745.1"/>
    </source>
</evidence>
<dbReference type="AlphaFoldDB" id="A0AAD5LNP3"/>
<feature type="region of interest" description="Disordered" evidence="1">
    <location>
        <begin position="76"/>
        <end position="112"/>
    </location>
</feature>
<organism evidence="3 4">
    <name type="scientific">Pythium insidiosum</name>
    <name type="common">Pythiosis disease agent</name>
    <dbReference type="NCBI Taxonomy" id="114742"/>
    <lineage>
        <taxon>Eukaryota</taxon>
        <taxon>Sar</taxon>
        <taxon>Stramenopiles</taxon>
        <taxon>Oomycota</taxon>
        <taxon>Peronosporomycetes</taxon>
        <taxon>Pythiales</taxon>
        <taxon>Pythiaceae</taxon>
        <taxon>Pythium</taxon>
    </lineage>
</organism>
<protein>
    <submittedName>
        <fullName evidence="3">Uncharacterized protein</fullName>
    </submittedName>
</protein>
<keyword evidence="2" id="KW-0812">Transmembrane</keyword>
<evidence type="ECO:0000256" key="2">
    <source>
        <dbReference type="SAM" id="Phobius"/>
    </source>
</evidence>
<dbReference type="EMBL" id="JAKCXM010000018">
    <property type="protein sequence ID" value="KAJ0407745.1"/>
    <property type="molecule type" value="Genomic_DNA"/>
</dbReference>
<feature type="transmembrane region" description="Helical" evidence="2">
    <location>
        <begin position="113"/>
        <end position="134"/>
    </location>
</feature>
<accession>A0AAD5LNP3</accession>
<proteinExistence type="predicted"/>
<name>A0AAD5LNP3_PYTIN</name>
<sequence length="135" mass="13598">MHRICAQALLDFASVEKKQLNACYENIKGCATAQFGCKRDLFAQMCTVCDKADAGCEKAPDGFTFPTLAKAVGAAKSVSSSGSKESPDAEPAPTPTPAPTPAPTPTPTPTSGAGAALVSVLTTAAAGAIMAAAFF</sequence>
<keyword evidence="2" id="KW-1133">Transmembrane helix</keyword>
<dbReference type="Proteomes" id="UP001209570">
    <property type="component" value="Unassembled WGS sequence"/>
</dbReference>
<keyword evidence="4" id="KW-1185">Reference proteome</keyword>
<feature type="compositionally biased region" description="Pro residues" evidence="1">
    <location>
        <begin position="90"/>
        <end position="108"/>
    </location>
</feature>
<reference evidence="3" key="1">
    <citation type="submission" date="2021-12" db="EMBL/GenBank/DDBJ databases">
        <title>Prjna785345.</title>
        <authorList>
            <person name="Rujirawat T."/>
            <person name="Krajaejun T."/>
        </authorList>
    </citation>
    <scope>NUCLEOTIDE SEQUENCE</scope>
    <source>
        <strain evidence="3">Pi057C3</strain>
    </source>
</reference>
<evidence type="ECO:0000256" key="1">
    <source>
        <dbReference type="SAM" id="MobiDB-lite"/>
    </source>
</evidence>